<dbReference type="InterPro" id="IPR001876">
    <property type="entry name" value="Znf_RanBP2"/>
</dbReference>
<dbReference type="PROSITE" id="PS51397">
    <property type="entry name" value="WLM"/>
    <property type="match status" value="1"/>
</dbReference>
<keyword evidence="3" id="KW-0862">Zinc</keyword>
<evidence type="ECO:0000313" key="9">
    <source>
        <dbReference type="Proteomes" id="UP001287356"/>
    </source>
</evidence>
<dbReference type="PANTHER" id="PTHR46622">
    <property type="entry name" value="DNA-DEPENDENT METALLOPROTEASE WSS1"/>
    <property type="match status" value="1"/>
</dbReference>
<feature type="region of interest" description="Disordered" evidence="5">
    <location>
        <begin position="263"/>
        <end position="316"/>
    </location>
</feature>
<dbReference type="GO" id="GO:0005634">
    <property type="term" value="C:nucleus"/>
    <property type="evidence" value="ECO:0007669"/>
    <property type="project" value="TreeGrafter"/>
</dbReference>
<accession>A0AAE0NLM0</accession>
<keyword evidence="2 4" id="KW-0863">Zinc-finger</keyword>
<dbReference type="PROSITE" id="PS01358">
    <property type="entry name" value="ZF_RANBP2_1"/>
    <property type="match status" value="1"/>
</dbReference>
<reference evidence="8" key="1">
    <citation type="journal article" date="2023" name="Mol. Phylogenet. Evol.">
        <title>Genome-scale phylogeny and comparative genomics of the fungal order Sordariales.</title>
        <authorList>
            <person name="Hensen N."/>
            <person name="Bonometti L."/>
            <person name="Westerberg I."/>
            <person name="Brannstrom I.O."/>
            <person name="Guillou S."/>
            <person name="Cros-Aarteil S."/>
            <person name="Calhoun S."/>
            <person name="Haridas S."/>
            <person name="Kuo A."/>
            <person name="Mondo S."/>
            <person name="Pangilinan J."/>
            <person name="Riley R."/>
            <person name="LaButti K."/>
            <person name="Andreopoulos B."/>
            <person name="Lipzen A."/>
            <person name="Chen C."/>
            <person name="Yan M."/>
            <person name="Daum C."/>
            <person name="Ng V."/>
            <person name="Clum A."/>
            <person name="Steindorff A."/>
            <person name="Ohm R.A."/>
            <person name="Martin F."/>
            <person name="Silar P."/>
            <person name="Natvig D.O."/>
            <person name="Lalanne C."/>
            <person name="Gautier V."/>
            <person name="Ament-Velasquez S.L."/>
            <person name="Kruys A."/>
            <person name="Hutchinson M.I."/>
            <person name="Powell A.J."/>
            <person name="Barry K."/>
            <person name="Miller A.N."/>
            <person name="Grigoriev I.V."/>
            <person name="Debuchy R."/>
            <person name="Gladieux P."/>
            <person name="Hiltunen Thoren M."/>
            <person name="Johannesson H."/>
        </authorList>
    </citation>
    <scope>NUCLEOTIDE SEQUENCE</scope>
    <source>
        <strain evidence="8">CBS 958.72</strain>
    </source>
</reference>
<sequence>MSGHDPLVLSFSHMKGFGREKEALHTLKKIASLVKPIMRARGWKVGELAEFYPDEHNLLGLNVNRGQRILLRLRYAGDRTQFLPFEQVVDTMLHELSHIVHGPHDQKFHALWNQLRDEHEGLALKGYTGEGFLSDGHRLGGSTRRVPMHEARRLARAAAEKRATLSTGSGRRLGGAAPRPGEDIRRVIAGAIERRNQTSLQGCGNTKHSEREIRDLSNTATRNSFKTQADEDAANDAAIAQALWELVQEDEKVRYGAAYIPPSAEHPAGSSQQADAGYGFESSGALSPPPPIPTATKPDLPPPPPPPPPPPLDYEEWQDQGNEAAALARFWACDVCTLHNAADQTACDACETPREPTNPTERTVIDLTTSPPPKPSSSSSNPRRRQTGSGGDSRAARLPPPPPPAPVAVAATWQCSFCGNVMERQWWTCNVCGRMKDSSK</sequence>
<dbReference type="Pfam" id="PF08325">
    <property type="entry name" value="WLM"/>
    <property type="match status" value="1"/>
</dbReference>
<gene>
    <name evidence="8" type="ORF">B0T24DRAFT_64414</name>
</gene>
<organism evidence="8 9">
    <name type="scientific">Lasiosphaeria ovina</name>
    <dbReference type="NCBI Taxonomy" id="92902"/>
    <lineage>
        <taxon>Eukaryota</taxon>
        <taxon>Fungi</taxon>
        <taxon>Dikarya</taxon>
        <taxon>Ascomycota</taxon>
        <taxon>Pezizomycotina</taxon>
        <taxon>Sordariomycetes</taxon>
        <taxon>Sordariomycetidae</taxon>
        <taxon>Sordariales</taxon>
        <taxon>Lasiosphaeriaceae</taxon>
        <taxon>Lasiosphaeria</taxon>
    </lineage>
</organism>
<dbReference type="InterPro" id="IPR053000">
    <property type="entry name" value="WSS1-like_metalloprotease"/>
</dbReference>
<feature type="compositionally biased region" description="Polar residues" evidence="5">
    <location>
        <begin position="216"/>
        <end position="227"/>
    </location>
</feature>
<feature type="domain" description="RanBP2-type" evidence="6">
    <location>
        <begin position="331"/>
        <end position="356"/>
    </location>
</feature>
<evidence type="ECO:0000259" key="7">
    <source>
        <dbReference type="PROSITE" id="PS51397"/>
    </source>
</evidence>
<dbReference type="PROSITE" id="PS50199">
    <property type="entry name" value="ZF_RANBP2_2"/>
    <property type="match status" value="1"/>
</dbReference>
<dbReference type="EMBL" id="JAULSN010000001">
    <property type="protein sequence ID" value="KAK3383832.1"/>
    <property type="molecule type" value="Genomic_DNA"/>
</dbReference>
<evidence type="ECO:0000313" key="8">
    <source>
        <dbReference type="EMBL" id="KAK3383832.1"/>
    </source>
</evidence>
<name>A0AAE0NLM0_9PEZI</name>
<keyword evidence="9" id="KW-1185">Reference proteome</keyword>
<dbReference type="GO" id="GO:0008270">
    <property type="term" value="F:zinc ion binding"/>
    <property type="evidence" value="ECO:0007669"/>
    <property type="project" value="UniProtKB-KW"/>
</dbReference>
<evidence type="ECO:0000259" key="6">
    <source>
        <dbReference type="PROSITE" id="PS50199"/>
    </source>
</evidence>
<dbReference type="AlphaFoldDB" id="A0AAE0NLM0"/>
<dbReference type="GO" id="GO:0008237">
    <property type="term" value="F:metallopeptidase activity"/>
    <property type="evidence" value="ECO:0007669"/>
    <property type="project" value="TreeGrafter"/>
</dbReference>
<dbReference type="Pfam" id="PF00641">
    <property type="entry name" value="Zn_ribbon_RanBP"/>
    <property type="match status" value="1"/>
</dbReference>
<evidence type="ECO:0000256" key="3">
    <source>
        <dbReference type="ARBA" id="ARBA00022833"/>
    </source>
</evidence>
<dbReference type="Proteomes" id="UP001287356">
    <property type="component" value="Unassembled WGS sequence"/>
</dbReference>
<dbReference type="InterPro" id="IPR036443">
    <property type="entry name" value="Znf_RanBP2_sf"/>
</dbReference>
<evidence type="ECO:0000256" key="4">
    <source>
        <dbReference type="PROSITE-ProRule" id="PRU00322"/>
    </source>
</evidence>
<dbReference type="InterPro" id="IPR013536">
    <property type="entry name" value="WLM_dom"/>
</dbReference>
<reference evidence="8" key="2">
    <citation type="submission" date="2023-06" db="EMBL/GenBank/DDBJ databases">
        <authorList>
            <consortium name="Lawrence Berkeley National Laboratory"/>
            <person name="Haridas S."/>
            <person name="Hensen N."/>
            <person name="Bonometti L."/>
            <person name="Westerberg I."/>
            <person name="Brannstrom I.O."/>
            <person name="Guillou S."/>
            <person name="Cros-Aarteil S."/>
            <person name="Calhoun S."/>
            <person name="Kuo A."/>
            <person name="Mondo S."/>
            <person name="Pangilinan J."/>
            <person name="Riley R."/>
            <person name="Labutti K."/>
            <person name="Andreopoulos B."/>
            <person name="Lipzen A."/>
            <person name="Chen C."/>
            <person name="Yanf M."/>
            <person name="Daum C."/>
            <person name="Ng V."/>
            <person name="Clum A."/>
            <person name="Steindorff A."/>
            <person name="Ohm R."/>
            <person name="Martin F."/>
            <person name="Silar P."/>
            <person name="Natvig D."/>
            <person name="Lalanne C."/>
            <person name="Gautier V."/>
            <person name="Ament-Velasquez S.L."/>
            <person name="Kruys A."/>
            <person name="Hutchinson M.I."/>
            <person name="Powell A.J."/>
            <person name="Barry K."/>
            <person name="Miller A.N."/>
            <person name="Grigoriev I.V."/>
            <person name="Debuchy R."/>
            <person name="Gladieux P."/>
            <person name="Thoren M.H."/>
            <person name="Johannesson H."/>
        </authorList>
    </citation>
    <scope>NUCLEOTIDE SEQUENCE</scope>
    <source>
        <strain evidence="8">CBS 958.72</strain>
    </source>
</reference>
<feature type="domain" description="WLM" evidence="7">
    <location>
        <begin position="1"/>
        <end position="197"/>
    </location>
</feature>
<feature type="region of interest" description="Disordered" evidence="5">
    <location>
        <begin position="200"/>
        <end position="230"/>
    </location>
</feature>
<evidence type="ECO:0000256" key="5">
    <source>
        <dbReference type="SAM" id="MobiDB-lite"/>
    </source>
</evidence>
<feature type="region of interest" description="Disordered" evidence="5">
    <location>
        <begin position="349"/>
        <end position="406"/>
    </location>
</feature>
<proteinExistence type="predicted"/>
<feature type="compositionally biased region" description="Pro residues" evidence="5">
    <location>
        <begin position="287"/>
        <end position="312"/>
    </location>
</feature>
<evidence type="ECO:0000256" key="2">
    <source>
        <dbReference type="ARBA" id="ARBA00022771"/>
    </source>
</evidence>
<keyword evidence="1" id="KW-0479">Metal-binding</keyword>
<evidence type="ECO:0000256" key="1">
    <source>
        <dbReference type="ARBA" id="ARBA00022723"/>
    </source>
</evidence>
<dbReference type="GO" id="GO:0006281">
    <property type="term" value="P:DNA repair"/>
    <property type="evidence" value="ECO:0007669"/>
    <property type="project" value="TreeGrafter"/>
</dbReference>
<protein>
    <submittedName>
        <fullName evidence="8">WLM domain-containing protein</fullName>
    </submittedName>
</protein>
<dbReference type="Gene3D" id="4.10.1060.10">
    <property type="entry name" value="Zinc finger, RanBP2-type"/>
    <property type="match status" value="1"/>
</dbReference>
<dbReference type="SMART" id="SM00547">
    <property type="entry name" value="ZnF_RBZ"/>
    <property type="match status" value="2"/>
</dbReference>
<dbReference type="SUPFAM" id="SSF90209">
    <property type="entry name" value="Ran binding protein zinc finger-like"/>
    <property type="match status" value="1"/>
</dbReference>
<comment type="caution">
    <text evidence="8">The sequence shown here is derived from an EMBL/GenBank/DDBJ whole genome shotgun (WGS) entry which is preliminary data.</text>
</comment>
<dbReference type="PANTHER" id="PTHR46622:SF1">
    <property type="entry name" value="DNA-DEPENDENT METALLOPROTEASE WSS1"/>
    <property type="match status" value="1"/>
</dbReference>